<dbReference type="AlphaFoldDB" id="A0A1M7DTC7"/>
<accession>A0A1M7DTC7</accession>
<dbReference type="GO" id="GO:0016491">
    <property type="term" value="F:oxidoreductase activity"/>
    <property type="evidence" value="ECO:0007669"/>
    <property type="project" value="UniProtKB-KW"/>
</dbReference>
<sequence>MDRTVTTSRPNWQRRALIAGGAVALVVWVKGAPHLLSSFGDEMEFQSINGLEPFRRLVGKGSPAALSGGAFVGLDRPEPSTPEDETILQTVRDDPCAAFFGPRQTEPVPVAMFSDFRCPICKRMNKRIAELQAESPDSFRIVRHELPLLGAASRTASRAVLAADRQGAYLEMHDRLTRTPAVTDEAFVGSIARAIGLDSDQLLHDMNSEEVEQELRMTRAIADVFGFYGTPAFAVGRTVFLGSISTSSLERLIAQETGNPCQT</sequence>
<keyword evidence="7" id="KW-1185">Reference proteome</keyword>
<proteinExistence type="predicted"/>
<dbReference type="PANTHER" id="PTHR13887">
    <property type="entry name" value="GLUTATHIONE S-TRANSFERASE KAPPA"/>
    <property type="match status" value="1"/>
</dbReference>
<name>A0A1M7DTC7_9RHOB</name>
<evidence type="ECO:0000256" key="3">
    <source>
        <dbReference type="ARBA" id="ARBA00023157"/>
    </source>
</evidence>
<dbReference type="Proteomes" id="UP000184191">
    <property type="component" value="Unassembled WGS sequence"/>
</dbReference>
<dbReference type="InterPro" id="IPR001853">
    <property type="entry name" value="DSBA-like_thioredoxin_dom"/>
</dbReference>
<gene>
    <name evidence="6" type="ORF">SAMN05444414_1513</name>
</gene>
<dbReference type="SUPFAM" id="SSF52833">
    <property type="entry name" value="Thioredoxin-like"/>
    <property type="match status" value="1"/>
</dbReference>
<organism evidence="6 7">
    <name type="scientific">Roseovarius marisflavi</name>
    <dbReference type="NCBI Taxonomy" id="1054996"/>
    <lineage>
        <taxon>Bacteria</taxon>
        <taxon>Pseudomonadati</taxon>
        <taxon>Pseudomonadota</taxon>
        <taxon>Alphaproteobacteria</taxon>
        <taxon>Rhodobacterales</taxon>
        <taxon>Roseobacteraceae</taxon>
        <taxon>Roseovarius</taxon>
    </lineage>
</organism>
<evidence type="ECO:0000256" key="1">
    <source>
        <dbReference type="ARBA" id="ARBA00022729"/>
    </source>
</evidence>
<protein>
    <submittedName>
        <fullName evidence="6">DSBA-like thioredoxin domain-containing protein</fullName>
    </submittedName>
</protein>
<evidence type="ECO:0000256" key="2">
    <source>
        <dbReference type="ARBA" id="ARBA00023002"/>
    </source>
</evidence>
<dbReference type="EMBL" id="FRBN01000051">
    <property type="protein sequence ID" value="SHL82771.1"/>
    <property type="molecule type" value="Genomic_DNA"/>
</dbReference>
<keyword evidence="2" id="KW-0560">Oxidoreductase</keyword>
<dbReference type="OrthoDB" id="9780147at2"/>
<evidence type="ECO:0000259" key="5">
    <source>
        <dbReference type="Pfam" id="PF01323"/>
    </source>
</evidence>
<evidence type="ECO:0000313" key="6">
    <source>
        <dbReference type="EMBL" id="SHL82771.1"/>
    </source>
</evidence>
<dbReference type="InterPro" id="IPR036249">
    <property type="entry name" value="Thioredoxin-like_sf"/>
</dbReference>
<keyword evidence="1" id="KW-0732">Signal</keyword>
<dbReference type="STRING" id="1054996.SAMN05444414_1513"/>
<evidence type="ECO:0000313" key="7">
    <source>
        <dbReference type="Proteomes" id="UP000184191"/>
    </source>
</evidence>
<reference evidence="7" key="1">
    <citation type="submission" date="2016-11" db="EMBL/GenBank/DDBJ databases">
        <authorList>
            <person name="Varghese N."/>
            <person name="Submissions S."/>
        </authorList>
    </citation>
    <scope>NUCLEOTIDE SEQUENCE [LARGE SCALE GENOMIC DNA]</scope>
    <source>
        <strain evidence="7">DSM 29327</strain>
    </source>
</reference>
<keyword evidence="4" id="KW-0676">Redox-active center</keyword>
<dbReference type="PANTHER" id="PTHR13887:SF14">
    <property type="entry name" value="DISULFIDE BOND FORMATION PROTEIN D"/>
    <property type="match status" value="1"/>
</dbReference>
<dbReference type="Pfam" id="PF01323">
    <property type="entry name" value="DSBA"/>
    <property type="match status" value="1"/>
</dbReference>
<dbReference type="Gene3D" id="3.40.30.10">
    <property type="entry name" value="Glutaredoxin"/>
    <property type="match status" value="1"/>
</dbReference>
<keyword evidence="3" id="KW-1015">Disulfide bond</keyword>
<feature type="domain" description="DSBA-like thioredoxin" evidence="5">
    <location>
        <begin position="110"/>
        <end position="253"/>
    </location>
</feature>
<evidence type="ECO:0000256" key="4">
    <source>
        <dbReference type="ARBA" id="ARBA00023284"/>
    </source>
</evidence>